<dbReference type="KEGG" id="dfa:DFA_06969"/>
<keyword evidence="1" id="KW-0175">Coiled coil</keyword>
<dbReference type="GO" id="GO:0051260">
    <property type="term" value="P:protein homooligomerization"/>
    <property type="evidence" value="ECO:0007669"/>
    <property type="project" value="InterPro"/>
</dbReference>
<evidence type="ECO:0000313" key="4">
    <source>
        <dbReference type="Proteomes" id="UP000007797"/>
    </source>
</evidence>
<evidence type="ECO:0000259" key="2">
    <source>
        <dbReference type="PROSITE" id="PS51886"/>
    </source>
</evidence>
<dbReference type="GeneID" id="14872424"/>
<feature type="coiled-coil region" evidence="1">
    <location>
        <begin position="13"/>
        <end position="47"/>
    </location>
</feature>
<dbReference type="RefSeq" id="XP_004358212.1">
    <property type="nucleotide sequence ID" value="XM_004358155.1"/>
</dbReference>
<dbReference type="InterPro" id="IPR003131">
    <property type="entry name" value="T1-type_BTB"/>
</dbReference>
<dbReference type="SUPFAM" id="SSF54695">
    <property type="entry name" value="POZ domain"/>
    <property type="match status" value="1"/>
</dbReference>
<dbReference type="Pfam" id="PF02214">
    <property type="entry name" value="BTB_2"/>
    <property type="match status" value="1"/>
</dbReference>
<dbReference type="Pfam" id="PF07534">
    <property type="entry name" value="TLD"/>
    <property type="match status" value="1"/>
</dbReference>
<evidence type="ECO:0000313" key="3">
    <source>
        <dbReference type="EMBL" id="EGG19866.1"/>
    </source>
</evidence>
<sequence>MIDKTILKTTNILTELEELKQTFQNDLKELKEEIDELEKRKREMVDFQSVLDTSLIADPITLNIGGASFQTSKATLTKVKGSYFDAMFSGFNNIKSLEPNSFFIDRDEDYGRIPVKVRSDVDIEMKFYGLTKTSECSFLDSVQFKIIREWLPKKKFKLLYSGSRDGFESKTFHNKCDGKGPTLSIIMNDDGDVFGGFKKENWTGNSIKTGPSSFLFSIVSQNQTKPSMFSPKDMKETSEFTILPLDNVGIIFGDDGWGIDLYIADKSNTNKDSFIDLGKTFNSSPLFNSKKINFKVSDIQIKLYESFYINYYDETAKIKSSKSLISLKIDANNKDLLKQSIQH</sequence>
<gene>
    <name evidence="3" type="ORF">DFA_06969</name>
</gene>
<accession>F4PX63</accession>
<reference evidence="4" key="1">
    <citation type="journal article" date="2011" name="Genome Res.">
        <title>Phylogeny-wide analysis of social amoeba genomes highlights ancient origins for complex intercellular communication.</title>
        <authorList>
            <person name="Heidel A.J."/>
            <person name="Lawal H.M."/>
            <person name="Felder M."/>
            <person name="Schilde C."/>
            <person name="Helps N.R."/>
            <person name="Tunggal B."/>
            <person name="Rivero F."/>
            <person name="John U."/>
            <person name="Schleicher M."/>
            <person name="Eichinger L."/>
            <person name="Platzer M."/>
            <person name="Noegel A.A."/>
            <person name="Schaap P."/>
            <person name="Gloeckner G."/>
        </authorList>
    </citation>
    <scope>NUCLEOTIDE SEQUENCE [LARGE SCALE GENOMIC DNA]</scope>
    <source>
        <strain evidence="4">SH3</strain>
    </source>
</reference>
<dbReference type="SMART" id="SM00584">
    <property type="entry name" value="TLDc"/>
    <property type="match status" value="1"/>
</dbReference>
<dbReference type="Gene3D" id="3.30.710.10">
    <property type="entry name" value="Potassium Channel Kv1.1, Chain A"/>
    <property type="match status" value="1"/>
</dbReference>
<evidence type="ECO:0000256" key="1">
    <source>
        <dbReference type="SAM" id="Coils"/>
    </source>
</evidence>
<dbReference type="OrthoDB" id="17470at2759"/>
<dbReference type="STRING" id="1054147.F4PX63"/>
<name>F4PX63_CACFS</name>
<keyword evidence="4" id="KW-1185">Reference proteome</keyword>
<dbReference type="Proteomes" id="UP000007797">
    <property type="component" value="Unassembled WGS sequence"/>
</dbReference>
<dbReference type="InterPro" id="IPR006571">
    <property type="entry name" value="TLDc_dom"/>
</dbReference>
<protein>
    <recommendedName>
        <fullName evidence="2">TLDc domain-containing protein</fullName>
    </recommendedName>
</protein>
<proteinExistence type="predicted"/>
<organism evidence="3 4">
    <name type="scientific">Cavenderia fasciculata</name>
    <name type="common">Slime mold</name>
    <name type="synonym">Dictyostelium fasciculatum</name>
    <dbReference type="NCBI Taxonomy" id="261658"/>
    <lineage>
        <taxon>Eukaryota</taxon>
        <taxon>Amoebozoa</taxon>
        <taxon>Evosea</taxon>
        <taxon>Eumycetozoa</taxon>
        <taxon>Dictyostelia</taxon>
        <taxon>Acytosteliales</taxon>
        <taxon>Cavenderiaceae</taxon>
        <taxon>Cavenderia</taxon>
    </lineage>
</organism>
<dbReference type="AlphaFoldDB" id="F4PX63"/>
<dbReference type="PROSITE" id="PS51886">
    <property type="entry name" value="TLDC"/>
    <property type="match status" value="1"/>
</dbReference>
<dbReference type="PANTHER" id="PTHR23354">
    <property type="entry name" value="NUCLEOLAR PROTEIN 7/ESTROGEN RECEPTOR COACTIVATOR-RELATED"/>
    <property type="match status" value="1"/>
</dbReference>
<dbReference type="InterPro" id="IPR011333">
    <property type="entry name" value="SKP1/BTB/POZ_sf"/>
</dbReference>
<feature type="domain" description="TLDc" evidence="2">
    <location>
        <begin position="132"/>
        <end position="305"/>
    </location>
</feature>
<dbReference type="PANTHER" id="PTHR23354:SF122">
    <property type="entry name" value="GTPASE-ACTIVATING PROTEIN SKYWALKER"/>
    <property type="match status" value="1"/>
</dbReference>
<dbReference type="EMBL" id="GL883013">
    <property type="protein sequence ID" value="EGG19866.1"/>
    <property type="molecule type" value="Genomic_DNA"/>
</dbReference>